<sequence>MLKIEEYYSQFFYFFFLLLNNLEIQKEMKIDAILLLKKAWFPSSQNEQTSINTRLNLQVLSKTLNELAEFS</sequence>
<keyword evidence="2" id="KW-1185">Reference proteome</keyword>
<dbReference type="EMBL" id="CAJJDP010000116">
    <property type="protein sequence ID" value="CAD8198154.1"/>
    <property type="molecule type" value="Genomic_DNA"/>
</dbReference>
<gene>
    <name evidence="1" type="ORF">POCTA_138.1.T1160058</name>
</gene>
<evidence type="ECO:0000313" key="2">
    <source>
        <dbReference type="Proteomes" id="UP000683925"/>
    </source>
</evidence>
<proteinExistence type="predicted"/>
<organism evidence="1 2">
    <name type="scientific">Paramecium octaurelia</name>
    <dbReference type="NCBI Taxonomy" id="43137"/>
    <lineage>
        <taxon>Eukaryota</taxon>
        <taxon>Sar</taxon>
        <taxon>Alveolata</taxon>
        <taxon>Ciliophora</taxon>
        <taxon>Intramacronucleata</taxon>
        <taxon>Oligohymenophorea</taxon>
        <taxon>Peniculida</taxon>
        <taxon>Parameciidae</taxon>
        <taxon>Paramecium</taxon>
    </lineage>
</organism>
<evidence type="ECO:0000313" key="1">
    <source>
        <dbReference type="EMBL" id="CAD8198154.1"/>
    </source>
</evidence>
<reference evidence="1" key="1">
    <citation type="submission" date="2021-01" db="EMBL/GenBank/DDBJ databases">
        <authorList>
            <consortium name="Genoscope - CEA"/>
            <person name="William W."/>
        </authorList>
    </citation>
    <scope>NUCLEOTIDE SEQUENCE</scope>
</reference>
<name>A0A8S1XAT3_PAROT</name>
<dbReference type="AlphaFoldDB" id="A0A8S1XAT3"/>
<accession>A0A8S1XAT3</accession>
<comment type="caution">
    <text evidence="1">The sequence shown here is derived from an EMBL/GenBank/DDBJ whole genome shotgun (WGS) entry which is preliminary data.</text>
</comment>
<protein>
    <submittedName>
        <fullName evidence="1">Uncharacterized protein</fullName>
    </submittedName>
</protein>
<dbReference type="Proteomes" id="UP000683925">
    <property type="component" value="Unassembled WGS sequence"/>
</dbReference>